<dbReference type="Pfam" id="PF00501">
    <property type="entry name" value="AMP-binding"/>
    <property type="match status" value="1"/>
</dbReference>
<keyword evidence="5" id="KW-1185">Reference proteome</keyword>
<dbReference type="OrthoDB" id="2962993at2759"/>
<dbReference type="Proteomes" id="UP000242525">
    <property type="component" value="Unassembled WGS sequence"/>
</dbReference>
<dbReference type="PROSITE" id="PS00455">
    <property type="entry name" value="AMP_BINDING"/>
    <property type="match status" value="1"/>
</dbReference>
<organism evidence="4 5">
    <name type="scientific">Geotrichum candidum</name>
    <name type="common">Oospora lactis</name>
    <name type="synonym">Dipodascus geotrichum</name>
    <dbReference type="NCBI Taxonomy" id="1173061"/>
    <lineage>
        <taxon>Eukaryota</taxon>
        <taxon>Fungi</taxon>
        <taxon>Dikarya</taxon>
        <taxon>Ascomycota</taxon>
        <taxon>Saccharomycotina</taxon>
        <taxon>Dipodascomycetes</taxon>
        <taxon>Dipodascales</taxon>
        <taxon>Dipodascaceae</taxon>
        <taxon>Geotrichum</taxon>
    </lineage>
</organism>
<dbReference type="InterPro" id="IPR045851">
    <property type="entry name" value="AMP-bd_C_sf"/>
</dbReference>
<gene>
    <name evidence="4" type="ORF">BN980_GECA08s03266g</name>
</gene>
<dbReference type="PANTHER" id="PTHR43201:SF8">
    <property type="entry name" value="ACYL-COA SYNTHETASE FAMILY MEMBER 3"/>
    <property type="match status" value="1"/>
</dbReference>
<dbReference type="InterPro" id="IPR025110">
    <property type="entry name" value="AMP-bd_C"/>
</dbReference>
<sequence length="588" mass="64701">MLRFANLSRTAALRPHFLRMSSRSFVLPARHPVVDSLKAADQDKVAIRHVPSGNTYTYGDMLHDVGYWRTKLQEITAAATPEASGGHRIAIMGENSYQFAVAFYASLTLPGTLAVPLCTNHTSAEIQYQLDNSQASLIITPERFANKVEQFRNADRQVLTFEAIQPADKTAKAAPAGAARVHEFREDATYEGAGYMLYTSGTSGNPKGVVTPLETFMAQAKALSAAWKINENTNFLHTLPLHHVHGVLIALTLPVLARARVEFLFPFSPAAVLDRLATPPSVLPPINTYTAVPTIYSRLVNYIDEHLPEEKHAAVQEGFSRLQLAMCGSAALPDPLRQSWDRVTNGQVSLLERYGMTETGITLSQPLAPLSSRRPGTVGHPVPSVVARIVDPDSKEVLFDSSNAAAYKFDKEVSGDLVLGGPTVFKEYWHKPEATRDTFLPDTGNGERWFVTGDVASVNPEDHSIKILGRASMDIIKSGGEKLSALEIEREILAVPHVAETAVVGLPSREWGEQATAIVVLKSSASPEYRQNFDYQYLKTQLREKLSGYKIPREVLVLDTPIPRNQMGKVNKKSLVKTLFPDRIKAKI</sequence>
<evidence type="ECO:0000259" key="3">
    <source>
        <dbReference type="Pfam" id="PF13193"/>
    </source>
</evidence>
<proteinExistence type="inferred from homology"/>
<dbReference type="InterPro" id="IPR000873">
    <property type="entry name" value="AMP-dep_synth/lig_dom"/>
</dbReference>
<dbReference type="GO" id="GO:0006631">
    <property type="term" value="P:fatty acid metabolic process"/>
    <property type="evidence" value="ECO:0007669"/>
    <property type="project" value="TreeGrafter"/>
</dbReference>
<dbReference type="AlphaFoldDB" id="A0A0J9XBY3"/>
<dbReference type="InterPro" id="IPR020845">
    <property type="entry name" value="AMP-binding_CS"/>
</dbReference>
<evidence type="ECO:0000313" key="5">
    <source>
        <dbReference type="Proteomes" id="UP000242525"/>
    </source>
</evidence>
<comment type="caution">
    <text evidence="4">The sequence shown here is derived from an EMBL/GenBank/DDBJ whole genome shotgun (WGS) entry which is preliminary data.</text>
</comment>
<name>A0A0J9XBY3_GEOCN</name>
<evidence type="ECO:0000313" key="4">
    <source>
        <dbReference type="EMBL" id="CDO54696.1"/>
    </source>
</evidence>
<feature type="domain" description="AMP-dependent synthetase/ligase" evidence="2">
    <location>
        <begin position="42"/>
        <end position="429"/>
    </location>
</feature>
<dbReference type="SUPFAM" id="SSF56801">
    <property type="entry name" value="Acetyl-CoA synthetase-like"/>
    <property type="match status" value="1"/>
</dbReference>
<dbReference type="Gene3D" id="3.40.50.12780">
    <property type="entry name" value="N-terminal domain of ligase-like"/>
    <property type="match status" value="1"/>
</dbReference>
<protein>
    <submittedName>
        <fullName evidence="4">Similar to Saccharomyces cerevisiae YBR222C PCS60 Peroxisomal protein that binds AMP and mRNA</fullName>
    </submittedName>
</protein>
<dbReference type="Pfam" id="PF13193">
    <property type="entry name" value="AMP-binding_C"/>
    <property type="match status" value="1"/>
</dbReference>
<dbReference type="PANTHER" id="PTHR43201">
    <property type="entry name" value="ACYL-COA SYNTHETASE"/>
    <property type="match status" value="1"/>
</dbReference>
<accession>A0A0J9XBY3</accession>
<evidence type="ECO:0000259" key="2">
    <source>
        <dbReference type="Pfam" id="PF00501"/>
    </source>
</evidence>
<dbReference type="GO" id="GO:0031956">
    <property type="term" value="F:medium-chain fatty acid-CoA ligase activity"/>
    <property type="evidence" value="ECO:0007669"/>
    <property type="project" value="TreeGrafter"/>
</dbReference>
<reference evidence="4" key="1">
    <citation type="submission" date="2014-03" db="EMBL/GenBank/DDBJ databases">
        <authorList>
            <person name="Casaregola S."/>
        </authorList>
    </citation>
    <scope>NUCLEOTIDE SEQUENCE [LARGE SCALE GENOMIC DNA]</scope>
    <source>
        <strain evidence="4">CLIB 918</strain>
    </source>
</reference>
<dbReference type="Gene3D" id="3.30.300.30">
    <property type="match status" value="1"/>
</dbReference>
<dbReference type="STRING" id="1173061.A0A0J9XBY3"/>
<comment type="similarity">
    <text evidence="1">Belongs to the ATP-dependent AMP-binding enzyme family.</text>
</comment>
<feature type="domain" description="AMP-binding enzyme C-terminal" evidence="3">
    <location>
        <begin position="487"/>
        <end position="569"/>
    </location>
</feature>
<evidence type="ECO:0000256" key="1">
    <source>
        <dbReference type="ARBA" id="ARBA00006432"/>
    </source>
</evidence>
<dbReference type="InterPro" id="IPR042099">
    <property type="entry name" value="ANL_N_sf"/>
</dbReference>
<dbReference type="EMBL" id="CCBN010000008">
    <property type="protein sequence ID" value="CDO54696.1"/>
    <property type="molecule type" value="Genomic_DNA"/>
</dbReference>